<dbReference type="HAMAP" id="MF_01808">
    <property type="entry name" value="Recomb_XerC_XerD"/>
    <property type="match status" value="1"/>
</dbReference>
<dbReference type="InterPro" id="IPR050090">
    <property type="entry name" value="Tyrosine_recombinase_XerCD"/>
</dbReference>
<evidence type="ECO:0000256" key="1">
    <source>
        <dbReference type="ARBA" id="ARBA00004496"/>
    </source>
</evidence>
<protein>
    <recommendedName>
        <fullName evidence="3 11">Tyrosine recombinase XerD</fullName>
    </recommendedName>
</protein>
<dbReference type="PANTHER" id="PTHR30349:SF81">
    <property type="entry name" value="TYROSINE RECOMBINASE XERC"/>
    <property type="match status" value="1"/>
</dbReference>
<feature type="domain" description="Core-binding (CB)" evidence="13">
    <location>
        <begin position="1"/>
        <end position="85"/>
    </location>
</feature>
<dbReference type="InterPro" id="IPR002104">
    <property type="entry name" value="Integrase_catalytic"/>
</dbReference>
<keyword evidence="5 11" id="KW-0132">Cell division</keyword>
<dbReference type="Pfam" id="PF02899">
    <property type="entry name" value="Phage_int_SAM_1"/>
    <property type="match status" value="1"/>
</dbReference>
<dbReference type="HAMAP" id="MF_01807">
    <property type="entry name" value="Recomb_XerD"/>
    <property type="match status" value="1"/>
</dbReference>
<evidence type="ECO:0000256" key="3">
    <source>
        <dbReference type="ARBA" id="ARBA00015810"/>
    </source>
</evidence>
<evidence type="ECO:0000256" key="4">
    <source>
        <dbReference type="ARBA" id="ARBA00022490"/>
    </source>
</evidence>
<dbReference type="Pfam" id="PF00589">
    <property type="entry name" value="Phage_integrase"/>
    <property type="match status" value="1"/>
</dbReference>
<keyword evidence="8 11" id="KW-0238">DNA-binding</keyword>
<feature type="domain" description="Tyr recombinase" evidence="12">
    <location>
        <begin position="106"/>
        <end position="290"/>
    </location>
</feature>
<evidence type="ECO:0000256" key="5">
    <source>
        <dbReference type="ARBA" id="ARBA00022618"/>
    </source>
</evidence>
<dbReference type="NCBIfam" id="NF001399">
    <property type="entry name" value="PRK00283.1"/>
    <property type="match status" value="1"/>
</dbReference>
<dbReference type="EMBL" id="JBHTLU010000044">
    <property type="protein sequence ID" value="MFD1224340.1"/>
    <property type="molecule type" value="Genomic_DNA"/>
</dbReference>
<keyword evidence="4 11" id="KW-0963">Cytoplasm</keyword>
<dbReference type="PANTHER" id="PTHR30349">
    <property type="entry name" value="PHAGE INTEGRASE-RELATED"/>
    <property type="match status" value="1"/>
</dbReference>
<dbReference type="InterPro" id="IPR044068">
    <property type="entry name" value="CB"/>
</dbReference>
<dbReference type="Gene3D" id="1.10.443.10">
    <property type="entry name" value="Intergrase catalytic core"/>
    <property type="match status" value="1"/>
</dbReference>
<sequence length="304" mass="34866">MKKELDSFIHYLSVERQLAKNTLDSYERDIIQYLDFLENQDIAALKDTKKIHISSYMLHLKRMGRAAATQSRSLVSIRAFYQYLVREHRMDHDPTMLMEMPKLEKRVPSVLTIEEVESLLDAPQTEVPNGLRDKAMLEILYATGIRVSELISIDVENVNLEMGFLRCIGKASKERIIPLGAIASEYVGHYITAARPKMLKQSQSEQALFLNHLGTRMTRQGFWKIIKRYAAETQIMKEITPHTLRHSFAAHLLENGADLRSVQEMLGHADISTTQIYTQVARGKMKDVYDNAHPRAKKALADRP</sequence>
<accession>A0ABW3UXY1</accession>
<name>A0ABW3UXY1_9BACL</name>
<feature type="active site" evidence="11">
    <location>
        <position position="170"/>
    </location>
</feature>
<comment type="caution">
    <text evidence="14">The sequence shown here is derived from an EMBL/GenBank/DDBJ whole genome shotgun (WGS) entry which is preliminary data.</text>
</comment>
<evidence type="ECO:0000256" key="7">
    <source>
        <dbReference type="ARBA" id="ARBA00022908"/>
    </source>
</evidence>
<keyword evidence="7 11" id="KW-0229">DNA integration</keyword>
<keyword evidence="9 11" id="KW-0233">DNA recombination</keyword>
<dbReference type="NCBIfam" id="NF040815">
    <property type="entry name" value="recomb_XerA_Arch"/>
    <property type="match status" value="1"/>
</dbReference>
<dbReference type="PROSITE" id="PS51898">
    <property type="entry name" value="TYR_RECOMBINASE"/>
    <property type="match status" value="1"/>
</dbReference>
<comment type="subunit">
    <text evidence="11">Forms a cyclic heterotetrameric complex composed of two molecules of XerC and two molecules of XerD.</text>
</comment>
<comment type="function">
    <text evidence="11">Site-specific tyrosine recombinase, which acts by catalyzing the cutting and rejoining of the recombining DNA molecules. The XerC-XerD complex is essential to convert dimers of the bacterial chromosome into monomers to permit their segregation at cell division. It also contributes to the segregational stability of plasmids.</text>
</comment>
<dbReference type="PROSITE" id="PS51900">
    <property type="entry name" value="CB"/>
    <property type="match status" value="1"/>
</dbReference>
<keyword evidence="15" id="KW-1185">Reference proteome</keyword>
<evidence type="ECO:0000256" key="8">
    <source>
        <dbReference type="ARBA" id="ARBA00023125"/>
    </source>
</evidence>
<dbReference type="NCBIfam" id="TIGR02225">
    <property type="entry name" value="recomb_XerD"/>
    <property type="match status" value="1"/>
</dbReference>
<dbReference type="InterPro" id="IPR004107">
    <property type="entry name" value="Integrase_SAM-like_N"/>
</dbReference>
<feature type="active site" evidence="11">
    <location>
        <position position="242"/>
    </location>
</feature>
<feature type="active site" evidence="11">
    <location>
        <position position="268"/>
    </location>
</feature>
<evidence type="ECO:0000259" key="12">
    <source>
        <dbReference type="PROSITE" id="PS51898"/>
    </source>
</evidence>
<feature type="active site" description="O-(3'-phospho-DNA)-tyrosine intermediate" evidence="11">
    <location>
        <position position="277"/>
    </location>
</feature>
<dbReference type="RefSeq" id="WP_079910760.1">
    <property type="nucleotide sequence ID" value="NZ_BAABJG010000041.1"/>
</dbReference>
<dbReference type="InterPro" id="IPR010998">
    <property type="entry name" value="Integrase_recombinase_N"/>
</dbReference>
<keyword evidence="10 11" id="KW-0131">Cell cycle</keyword>
<dbReference type="InterPro" id="IPR011010">
    <property type="entry name" value="DNA_brk_join_enz"/>
</dbReference>
<dbReference type="InterPro" id="IPR013762">
    <property type="entry name" value="Integrase-like_cat_sf"/>
</dbReference>
<organism evidence="14 15">
    <name type="scientific">Paenibacillus vulneris</name>
    <dbReference type="NCBI Taxonomy" id="1133364"/>
    <lineage>
        <taxon>Bacteria</taxon>
        <taxon>Bacillati</taxon>
        <taxon>Bacillota</taxon>
        <taxon>Bacilli</taxon>
        <taxon>Bacillales</taxon>
        <taxon>Paenibacillaceae</taxon>
        <taxon>Paenibacillus</taxon>
    </lineage>
</organism>
<evidence type="ECO:0000313" key="15">
    <source>
        <dbReference type="Proteomes" id="UP001597180"/>
    </source>
</evidence>
<dbReference type="SUPFAM" id="SSF47823">
    <property type="entry name" value="lambda integrase-like, N-terminal domain"/>
    <property type="match status" value="1"/>
</dbReference>
<dbReference type="SUPFAM" id="SSF56349">
    <property type="entry name" value="DNA breaking-rejoining enzymes"/>
    <property type="match status" value="1"/>
</dbReference>
<comment type="subcellular location">
    <subcellularLocation>
        <location evidence="1 11">Cytoplasm</location>
    </subcellularLocation>
</comment>
<evidence type="ECO:0000256" key="2">
    <source>
        <dbReference type="ARBA" id="ARBA00010450"/>
    </source>
</evidence>
<dbReference type="Proteomes" id="UP001597180">
    <property type="component" value="Unassembled WGS sequence"/>
</dbReference>
<gene>
    <name evidence="11 14" type="primary">xerD</name>
    <name evidence="14" type="ORF">ACFQ4B_29965</name>
</gene>
<reference evidence="15" key="1">
    <citation type="journal article" date="2019" name="Int. J. Syst. Evol. Microbiol.">
        <title>The Global Catalogue of Microorganisms (GCM) 10K type strain sequencing project: providing services to taxonomists for standard genome sequencing and annotation.</title>
        <authorList>
            <consortium name="The Broad Institute Genomics Platform"/>
            <consortium name="The Broad Institute Genome Sequencing Center for Infectious Disease"/>
            <person name="Wu L."/>
            <person name="Ma J."/>
        </authorList>
    </citation>
    <scope>NUCLEOTIDE SEQUENCE [LARGE SCALE GENOMIC DNA]</scope>
    <source>
        <strain evidence="15">CCUG 53270</strain>
    </source>
</reference>
<dbReference type="CDD" id="cd00798">
    <property type="entry name" value="INT_XerDC_C"/>
    <property type="match status" value="1"/>
</dbReference>
<feature type="active site" evidence="11">
    <location>
        <position position="146"/>
    </location>
</feature>
<evidence type="ECO:0000256" key="9">
    <source>
        <dbReference type="ARBA" id="ARBA00023172"/>
    </source>
</evidence>
<evidence type="ECO:0000259" key="13">
    <source>
        <dbReference type="PROSITE" id="PS51900"/>
    </source>
</evidence>
<comment type="similarity">
    <text evidence="2 11">Belongs to the 'phage' integrase family. XerD subfamily.</text>
</comment>
<evidence type="ECO:0000256" key="10">
    <source>
        <dbReference type="ARBA" id="ARBA00023306"/>
    </source>
</evidence>
<evidence type="ECO:0000313" key="14">
    <source>
        <dbReference type="EMBL" id="MFD1224340.1"/>
    </source>
</evidence>
<dbReference type="InterPro" id="IPR011932">
    <property type="entry name" value="Recomb_XerD"/>
</dbReference>
<keyword evidence="6 11" id="KW-0159">Chromosome partition</keyword>
<proteinExistence type="inferred from homology"/>
<feature type="active site" evidence="11">
    <location>
        <position position="245"/>
    </location>
</feature>
<dbReference type="InterPro" id="IPR023009">
    <property type="entry name" value="Tyrosine_recombinase_XerC/XerD"/>
</dbReference>
<evidence type="ECO:0000256" key="6">
    <source>
        <dbReference type="ARBA" id="ARBA00022829"/>
    </source>
</evidence>
<evidence type="ECO:0000256" key="11">
    <source>
        <dbReference type="HAMAP-Rule" id="MF_01807"/>
    </source>
</evidence>
<dbReference type="Gene3D" id="1.10.150.130">
    <property type="match status" value="1"/>
</dbReference>